<dbReference type="InterPro" id="IPR004136">
    <property type="entry name" value="NMO"/>
</dbReference>
<dbReference type="GO" id="GO:0018580">
    <property type="term" value="F:nitronate monooxygenase activity"/>
    <property type="evidence" value="ECO:0007669"/>
    <property type="project" value="InterPro"/>
</dbReference>
<comment type="caution">
    <text evidence="4">The sequence shown here is derived from an EMBL/GenBank/DDBJ whole genome shotgun (WGS) entry which is preliminary data.</text>
</comment>
<keyword evidence="2" id="KW-0288">FMN</keyword>
<evidence type="ECO:0000256" key="1">
    <source>
        <dbReference type="ARBA" id="ARBA00022630"/>
    </source>
</evidence>
<dbReference type="RefSeq" id="WP_190463082.1">
    <property type="nucleotide sequence ID" value="NZ_JACJPW010000011.1"/>
</dbReference>
<evidence type="ECO:0000256" key="3">
    <source>
        <dbReference type="ARBA" id="ARBA00023002"/>
    </source>
</evidence>
<reference evidence="4" key="1">
    <citation type="journal article" date="2015" name="ISME J.">
        <title>Draft Genome Sequence of Streptomyces incarnatus NRRL8089, which Produces the Nucleoside Antibiotic Sinefungin.</title>
        <authorList>
            <person name="Oshima K."/>
            <person name="Hattori M."/>
            <person name="Shimizu H."/>
            <person name="Fukuda K."/>
            <person name="Nemoto M."/>
            <person name="Inagaki K."/>
            <person name="Tamura T."/>
        </authorList>
    </citation>
    <scope>NUCLEOTIDE SEQUENCE</scope>
    <source>
        <strain evidence="4">FACHB-1375</strain>
    </source>
</reference>
<keyword evidence="4" id="KW-0503">Monooxygenase</keyword>
<dbReference type="SUPFAM" id="SSF51412">
    <property type="entry name" value="Inosine monophosphate dehydrogenase (IMPDH)"/>
    <property type="match status" value="1"/>
</dbReference>
<dbReference type="PANTHER" id="PTHR32332:SF18">
    <property type="entry name" value="2-NITROPROPANE DIOXYGENASE"/>
    <property type="match status" value="1"/>
</dbReference>
<proteinExistence type="predicted"/>
<dbReference type="InterPro" id="IPR013785">
    <property type="entry name" value="Aldolase_TIM"/>
</dbReference>
<keyword evidence="1" id="KW-0285">Flavoprotein</keyword>
<evidence type="ECO:0000256" key="2">
    <source>
        <dbReference type="ARBA" id="ARBA00022643"/>
    </source>
</evidence>
<name>A0A926ZFA8_9CYAN</name>
<evidence type="ECO:0000313" key="5">
    <source>
        <dbReference type="Proteomes" id="UP000641646"/>
    </source>
</evidence>
<dbReference type="EMBL" id="JACJPW010000011">
    <property type="protein sequence ID" value="MBD2180650.1"/>
    <property type="molecule type" value="Genomic_DNA"/>
</dbReference>
<dbReference type="Proteomes" id="UP000641646">
    <property type="component" value="Unassembled WGS sequence"/>
</dbReference>
<dbReference type="AlphaFoldDB" id="A0A926ZFA8"/>
<keyword evidence="3" id="KW-0560">Oxidoreductase</keyword>
<dbReference type="CDD" id="cd04730">
    <property type="entry name" value="NPD_like"/>
    <property type="match status" value="1"/>
</dbReference>
<dbReference type="PANTHER" id="PTHR32332">
    <property type="entry name" value="2-NITROPROPANE DIOXYGENASE"/>
    <property type="match status" value="1"/>
</dbReference>
<evidence type="ECO:0000313" key="4">
    <source>
        <dbReference type="EMBL" id="MBD2180650.1"/>
    </source>
</evidence>
<protein>
    <submittedName>
        <fullName evidence="4">Nitronate monooxygenase</fullName>
    </submittedName>
</protein>
<dbReference type="Pfam" id="PF03060">
    <property type="entry name" value="NMO"/>
    <property type="match status" value="1"/>
</dbReference>
<reference evidence="4" key="2">
    <citation type="submission" date="2020-08" db="EMBL/GenBank/DDBJ databases">
        <authorList>
            <person name="Chen M."/>
            <person name="Teng W."/>
            <person name="Zhao L."/>
            <person name="Hu C."/>
            <person name="Zhou Y."/>
            <person name="Han B."/>
            <person name="Song L."/>
            <person name="Shu W."/>
        </authorList>
    </citation>
    <scope>NUCLEOTIDE SEQUENCE</scope>
    <source>
        <strain evidence="4">FACHB-1375</strain>
    </source>
</reference>
<dbReference type="Gene3D" id="3.20.20.70">
    <property type="entry name" value="Aldolase class I"/>
    <property type="match status" value="1"/>
</dbReference>
<organism evidence="4 5">
    <name type="scientific">Aerosakkonema funiforme FACHB-1375</name>
    <dbReference type="NCBI Taxonomy" id="2949571"/>
    <lineage>
        <taxon>Bacteria</taxon>
        <taxon>Bacillati</taxon>
        <taxon>Cyanobacteriota</taxon>
        <taxon>Cyanophyceae</taxon>
        <taxon>Oscillatoriophycideae</taxon>
        <taxon>Aerosakkonematales</taxon>
        <taxon>Aerosakkonemataceae</taxon>
        <taxon>Aerosakkonema</taxon>
    </lineage>
</organism>
<gene>
    <name evidence="4" type="ORF">H6G03_05960</name>
</gene>
<accession>A0A926ZFA8</accession>
<sequence>MKTLPSLHIGKHIARYPIIQGAMAVRVSGANLAGAVANAGGIGIVATVGLGLNSPYFMPDLHRKRVKFSLANCLALINELQKARTISPHGVIGVNVLVAVRNYANLVRTAVENGANLITTAAGLPLDLPEYTANYPDTALVPTVSTVAAARTLCQTWESKYDRLPDAFIVQCSKTIGGHLAGKSQDVEKPAYKIEQLIPELADYLRRELGAAIPIIAAGGIWDKADIDAMLALGANGVQIGTRFITTHECDADIRYKEFHLNANPDDVAIVPSPLGVPGRAIRNKFASDAIAQSPNIERRCIANCLQSCLCRDRQETYCIIQALDRAARGDVENGLIFSSANAGRAKRIMSVTEVMAELTQPACAIAPIPVFN</sequence>
<keyword evidence="5" id="KW-1185">Reference proteome</keyword>